<evidence type="ECO:0000313" key="7">
    <source>
        <dbReference type="Proteomes" id="UP000288859"/>
    </source>
</evidence>
<dbReference type="InterPro" id="IPR006789">
    <property type="entry name" value="ARPC5"/>
</dbReference>
<sequence length="231" mass="24658">MANINWRTIDVDAYDPDSATNFALTTLLPSNLPAPSTSSESAQIGQQVRQLLRAGDSVGALQSALETAPFAGDESAKQVHLATVLEVLQGIRQADVSRILGEILKQPGGTALGDTLMKYIYKGMAVGAGGSSGKGVSPQATGTGFSQISGRNFGEGGGGQVMSVLLSWHEKLTEVVGVGGIVRVLSDRRTSYAGHDDRSFVKVLVYRFREKQRELRVFFSTIGYHAAERQN</sequence>
<dbReference type="PANTHER" id="PTHR12644">
    <property type="entry name" value="ARP2/3 COMPLEX 16 KD SUBUNIT P16-ARC"/>
    <property type="match status" value="1"/>
</dbReference>
<gene>
    <name evidence="6" type="ORF">B0A52_10280</name>
</gene>
<name>A0A438MRX7_EXOME</name>
<protein>
    <recommendedName>
        <fullName evidence="5">Actin-related protein 2/3 complex subunit 5</fullName>
    </recommendedName>
</protein>
<dbReference type="VEuPathDB" id="FungiDB:PV10_08980"/>
<dbReference type="InterPro" id="IPR036743">
    <property type="entry name" value="ARPC5_sf"/>
</dbReference>
<comment type="function">
    <text evidence="5">Functions as component of the Arp2/3 complex which is involved in regulation of actin polymerization and together with an activating nucleation-promoting factor (NPF) mediates the formation of branched actin networks. Arp2/3 complex plays a critical role in the control of cell morphogenesis via the modulation of cell polarity development.</text>
</comment>
<organism evidence="6 7">
    <name type="scientific">Exophiala mesophila</name>
    <name type="common">Black yeast-like fungus</name>
    <dbReference type="NCBI Taxonomy" id="212818"/>
    <lineage>
        <taxon>Eukaryota</taxon>
        <taxon>Fungi</taxon>
        <taxon>Dikarya</taxon>
        <taxon>Ascomycota</taxon>
        <taxon>Pezizomycotina</taxon>
        <taxon>Eurotiomycetes</taxon>
        <taxon>Chaetothyriomycetidae</taxon>
        <taxon>Chaetothyriales</taxon>
        <taxon>Herpotrichiellaceae</taxon>
        <taxon>Exophiala</taxon>
    </lineage>
</organism>
<dbReference type="AlphaFoldDB" id="A0A438MRX7"/>
<dbReference type="GO" id="GO:0034314">
    <property type="term" value="P:Arp2/3 complex-mediated actin nucleation"/>
    <property type="evidence" value="ECO:0007669"/>
    <property type="project" value="InterPro"/>
</dbReference>
<comment type="similarity">
    <text evidence="2 5">Belongs to the ARPC5 family.</text>
</comment>
<dbReference type="Proteomes" id="UP000288859">
    <property type="component" value="Unassembled WGS sequence"/>
</dbReference>
<dbReference type="SUPFAM" id="SSF69103">
    <property type="entry name" value="Arp2/3 complex 16 kDa subunit ARPC5"/>
    <property type="match status" value="1"/>
</dbReference>
<comment type="subcellular location">
    <subcellularLocation>
        <location evidence="1">Cytoplasm</location>
        <location evidence="1">Cytoskeleton</location>
    </subcellularLocation>
</comment>
<dbReference type="Pfam" id="PF04699">
    <property type="entry name" value="P16-Arc"/>
    <property type="match status" value="1"/>
</dbReference>
<comment type="caution">
    <text evidence="6">The sequence shown here is derived from an EMBL/GenBank/DDBJ whole genome shotgun (WGS) entry which is preliminary data.</text>
</comment>
<evidence type="ECO:0000256" key="2">
    <source>
        <dbReference type="ARBA" id="ARBA00006084"/>
    </source>
</evidence>
<evidence type="ECO:0000256" key="3">
    <source>
        <dbReference type="ARBA" id="ARBA00022490"/>
    </source>
</evidence>
<dbReference type="GO" id="GO:0005885">
    <property type="term" value="C:Arp2/3 protein complex"/>
    <property type="evidence" value="ECO:0007669"/>
    <property type="project" value="InterPro"/>
</dbReference>
<reference evidence="6 7" key="1">
    <citation type="submission" date="2017-03" db="EMBL/GenBank/DDBJ databases">
        <title>Genomes of endolithic fungi from Antarctica.</title>
        <authorList>
            <person name="Coleine C."/>
            <person name="Masonjones S."/>
            <person name="Stajich J.E."/>
        </authorList>
    </citation>
    <scope>NUCLEOTIDE SEQUENCE [LARGE SCALE GENOMIC DNA]</scope>
    <source>
        <strain evidence="6 7">CCFEE 6314</strain>
    </source>
</reference>
<dbReference type="OrthoDB" id="429520at2759"/>
<proteinExistence type="inferred from homology"/>
<dbReference type="EMBL" id="NAJM01000076">
    <property type="protein sequence ID" value="RVX65867.1"/>
    <property type="molecule type" value="Genomic_DNA"/>
</dbReference>
<dbReference type="Gene3D" id="1.25.40.190">
    <property type="entry name" value="Actin-related protein 2/3 complex subunit 5"/>
    <property type="match status" value="1"/>
</dbReference>
<evidence type="ECO:0000256" key="1">
    <source>
        <dbReference type="ARBA" id="ARBA00004245"/>
    </source>
</evidence>
<dbReference type="GO" id="GO:0030833">
    <property type="term" value="P:regulation of actin filament polymerization"/>
    <property type="evidence" value="ECO:0007669"/>
    <property type="project" value="InterPro"/>
</dbReference>
<evidence type="ECO:0000313" key="6">
    <source>
        <dbReference type="EMBL" id="RVX65867.1"/>
    </source>
</evidence>
<evidence type="ECO:0000256" key="4">
    <source>
        <dbReference type="ARBA" id="ARBA00023212"/>
    </source>
</evidence>
<keyword evidence="3" id="KW-0963">Cytoplasm</keyword>
<evidence type="ECO:0000256" key="5">
    <source>
        <dbReference type="RuleBase" id="RU004301"/>
    </source>
</evidence>
<keyword evidence="4 5" id="KW-0206">Cytoskeleton</keyword>
<accession>A0A438MRX7</accession>